<sequence>MSDLFGYLFVGGVAAAVTAITTPLVAKFARQYGWMATPDERRSHPEPTPDVGGIAFFIALVVAIAVAWQMDRFDPLFRNNSELIGVIIAGLIIFVLGFVDDIHEVSAPMKVTGVVVAAIALVWFGVTMIYFRAPFVDVFVLSRDWVPLFTVLWLLGMTQAINLIDGLDGLAAGIVAIAATAFFIYSRHLGTNGLLSEPNIGPLVAIITVGICLGFLPYNFNPAKIFMGDSGALLLGLLFAVSTSVVGGRASPDVKSDGGQTYFFLAPLLIPLLVLGVPIIDVLFAIIRRTRSGVGFATADTGHLHHRLIKLGHGPRRAVVILWLWTALLSAFVLYPALSERSASLWPFLFLVALLGWFTRFNERFWASGLFKSKTQPAQPAQLAQPDAEPAVAPEVKPETRPEI</sequence>
<dbReference type="PANTHER" id="PTHR22926">
    <property type="entry name" value="PHOSPHO-N-ACETYLMURAMOYL-PENTAPEPTIDE-TRANSFERASE"/>
    <property type="match status" value="1"/>
</dbReference>
<feature type="region of interest" description="Disordered" evidence="7">
    <location>
        <begin position="377"/>
        <end position="404"/>
    </location>
</feature>
<evidence type="ECO:0000313" key="9">
    <source>
        <dbReference type="EMBL" id="CAB4597673.1"/>
    </source>
</evidence>
<evidence type="ECO:0000256" key="3">
    <source>
        <dbReference type="ARBA" id="ARBA00022679"/>
    </source>
</evidence>
<reference evidence="9" key="1">
    <citation type="submission" date="2020-05" db="EMBL/GenBank/DDBJ databases">
        <authorList>
            <person name="Chiriac C."/>
            <person name="Salcher M."/>
            <person name="Ghai R."/>
            <person name="Kavagutti S V."/>
        </authorList>
    </citation>
    <scope>NUCLEOTIDE SEQUENCE</scope>
</reference>
<accession>A0A6J6GDN5</accession>
<gene>
    <name evidence="9" type="ORF">UFOPK1826_00444</name>
</gene>
<dbReference type="CDD" id="cd06853">
    <property type="entry name" value="GT_WecA_like"/>
    <property type="match status" value="1"/>
</dbReference>
<feature type="transmembrane region" description="Helical" evidence="8">
    <location>
        <begin position="344"/>
        <end position="362"/>
    </location>
</feature>
<dbReference type="GO" id="GO:0009103">
    <property type="term" value="P:lipopolysaccharide biosynthetic process"/>
    <property type="evidence" value="ECO:0007669"/>
    <property type="project" value="TreeGrafter"/>
</dbReference>
<feature type="transmembrane region" description="Helical" evidence="8">
    <location>
        <begin position="200"/>
        <end position="220"/>
    </location>
</feature>
<feature type="transmembrane region" description="Helical" evidence="8">
    <location>
        <begin position="50"/>
        <end position="70"/>
    </location>
</feature>
<proteinExistence type="predicted"/>
<evidence type="ECO:0000256" key="1">
    <source>
        <dbReference type="ARBA" id="ARBA00004651"/>
    </source>
</evidence>
<name>A0A6J6GDN5_9ZZZZ</name>
<dbReference type="GO" id="GO:0071555">
    <property type="term" value="P:cell wall organization"/>
    <property type="evidence" value="ECO:0007669"/>
    <property type="project" value="TreeGrafter"/>
</dbReference>
<comment type="subcellular location">
    <subcellularLocation>
        <location evidence="1">Cell membrane</location>
        <topology evidence="1">Multi-pass membrane protein</topology>
    </subcellularLocation>
</comment>
<evidence type="ECO:0000256" key="2">
    <source>
        <dbReference type="ARBA" id="ARBA00022475"/>
    </source>
</evidence>
<dbReference type="PANTHER" id="PTHR22926:SF3">
    <property type="entry name" value="UNDECAPRENYL-PHOSPHATE ALPHA-N-ACETYLGLUCOSAMINYL 1-PHOSPHATE TRANSFERASE"/>
    <property type="match status" value="1"/>
</dbReference>
<keyword evidence="5 8" id="KW-1133">Transmembrane helix</keyword>
<dbReference type="EMBL" id="CAEZUN010000038">
    <property type="protein sequence ID" value="CAB4597673.1"/>
    <property type="molecule type" value="Genomic_DNA"/>
</dbReference>
<dbReference type="GO" id="GO:0005886">
    <property type="term" value="C:plasma membrane"/>
    <property type="evidence" value="ECO:0007669"/>
    <property type="project" value="UniProtKB-SubCell"/>
</dbReference>
<dbReference type="AlphaFoldDB" id="A0A6J6GDN5"/>
<evidence type="ECO:0000256" key="5">
    <source>
        <dbReference type="ARBA" id="ARBA00022989"/>
    </source>
</evidence>
<keyword evidence="3" id="KW-0808">Transferase</keyword>
<feature type="compositionally biased region" description="Low complexity" evidence="7">
    <location>
        <begin position="377"/>
        <end position="391"/>
    </location>
</feature>
<feature type="transmembrane region" description="Helical" evidence="8">
    <location>
        <begin position="6"/>
        <end position="29"/>
    </location>
</feature>
<feature type="transmembrane region" description="Helical" evidence="8">
    <location>
        <begin position="232"/>
        <end position="250"/>
    </location>
</feature>
<dbReference type="GO" id="GO:0044038">
    <property type="term" value="P:cell wall macromolecule biosynthetic process"/>
    <property type="evidence" value="ECO:0007669"/>
    <property type="project" value="TreeGrafter"/>
</dbReference>
<evidence type="ECO:0000256" key="6">
    <source>
        <dbReference type="ARBA" id="ARBA00023136"/>
    </source>
</evidence>
<feature type="transmembrane region" description="Helical" evidence="8">
    <location>
        <begin position="145"/>
        <end position="163"/>
    </location>
</feature>
<feature type="transmembrane region" description="Helical" evidence="8">
    <location>
        <begin position="170"/>
        <end position="188"/>
    </location>
</feature>
<dbReference type="InterPro" id="IPR000715">
    <property type="entry name" value="Glycosyl_transferase_4"/>
</dbReference>
<organism evidence="9">
    <name type="scientific">freshwater metagenome</name>
    <dbReference type="NCBI Taxonomy" id="449393"/>
    <lineage>
        <taxon>unclassified sequences</taxon>
        <taxon>metagenomes</taxon>
        <taxon>ecological metagenomes</taxon>
    </lineage>
</organism>
<dbReference type="GO" id="GO:0016780">
    <property type="term" value="F:phosphotransferase activity, for other substituted phosphate groups"/>
    <property type="evidence" value="ECO:0007669"/>
    <property type="project" value="InterPro"/>
</dbReference>
<keyword evidence="2" id="KW-1003">Cell membrane</keyword>
<dbReference type="Pfam" id="PF00953">
    <property type="entry name" value="Glycos_transf_4"/>
    <property type="match status" value="1"/>
</dbReference>
<evidence type="ECO:0000256" key="8">
    <source>
        <dbReference type="SAM" id="Phobius"/>
    </source>
</evidence>
<feature type="transmembrane region" description="Helical" evidence="8">
    <location>
        <begin position="262"/>
        <end position="287"/>
    </location>
</feature>
<feature type="transmembrane region" description="Helical" evidence="8">
    <location>
        <begin position="82"/>
        <end position="99"/>
    </location>
</feature>
<evidence type="ECO:0000256" key="4">
    <source>
        <dbReference type="ARBA" id="ARBA00022692"/>
    </source>
</evidence>
<protein>
    <submittedName>
        <fullName evidence="9">Unannotated protein</fullName>
    </submittedName>
</protein>
<feature type="transmembrane region" description="Helical" evidence="8">
    <location>
        <begin position="318"/>
        <end position="338"/>
    </location>
</feature>
<evidence type="ECO:0000256" key="7">
    <source>
        <dbReference type="SAM" id="MobiDB-lite"/>
    </source>
</evidence>
<keyword evidence="6 8" id="KW-0472">Membrane</keyword>
<keyword evidence="4 8" id="KW-0812">Transmembrane</keyword>
<feature type="transmembrane region" description="Helical" evidence="8">
    <location>
        <begin position="111"/>
        <end position="133"/>
    </location>
</feature>